<evidence type="ECO:0000313" key="2">
    <source>
        <dbReference type="Proteomes" id="UP001162480"/>
    </source>
</evidence>
<sequence length="84" mass="9844">MMAVTFIVTNQMRTENIKPSSDDISSFFFVYVEKETRLILKRIVAWKTIENDVYGKFLIQQSSPSKILFEKFHILKYSTSSINT</sequence>
<evidence type="ECO:0000313" key="1">
    <source>
        <dbReference type="EMBL" id="CAI9719009.1"/>
    </source>
</evidence>
<organism evidence="1 2">
    <name type="scientific">Octopus vulgaris</name>
    <name type="common">Common octopus</name>
    <dbReference type="NCBI Taxonomy" id="6645"/>
    <lineage>
        <taxon>Eukaryota</taxon>
        <taxon>Metazoa</taxon>
        <taxon>Spiralia</taxon>
        <taxon>Lophotrochozoa</taxon>
        <taxon>Mollusca</taxon>
        <taxon>Cephalopoda</taxon>
        <taxon>Coleoidea</taxon>
        <taxon>Octopodiformes</taxon>
        <taxon>Octopoda</taxon>
        <taxon>Incirrata</taxon>
        <taxon>Octopodidae</taxon>
        <taxon>Octopus</taxon>
    </lineage>
</organism>
<dbReference type="EMBL" id="OX597816">
    <property type="protein sequence ID" value="CAI9719009.1"/>
    <property type="molecule type" value="Genomic_DNA"/>
</dbReference>
<gene>
    <name evidence="1" type="ORF">OCTVUL_1B004617</name>
</gene>
<protein>
    <submittedName>
        <fullName evidence="1">Uncharacterized protein</fullName>
    </submittedName>
</protein>
<dbReference type="Proteomes" id="UP001162480">
    <property type="component" value="Chromosome 3"/>
</dbReference>
<proteinExistence type="predicted"/>
<keyword evidence="2" id="KW-1185">Reference proteome</keyword>
<name>A0AA36ANZ0_OCTVU</name>
<accession>A0AA36ANZ0</accession>
<reference evidence="1" key="1">
    <citation type="submission" date="2023-08" db="EMBL/GenBank/DDBJ databases">
        <authorList>
            <person name="Alioto T."/>
            <person name="Alioto T."/>
            <person name="Gomez Garrido J."/>
        </authorList>
    </citation>
    <scope>NUCLEOTIDE SEQUENCE</scope>
</reference>
<dbReference type="AlphaFoldDB" id="A0AA36ANZ0"/>